<dbReference type="EMBL" id="UINC01157579">
    <property type="protein sequence ID" value="SVD54645.1"/>
    <property type="molecule type" value="Genomic_DNA"/>
</dbReference>
<sequence>MINNRFCCWVWEFIGDEELIIVSRRSFNCGVVVSDRWKPYLVFEY</sequence>
<evidence type="ECO:0000313" key="1">
    <source>
        <dbReference type="EMBL" id="SVD54645.1"/>
    </source>
</evidence>
<organism evidence="1">
    <name type="scientific">marine metagenome</name>
    <dbReference type="NCBI Taxonomy" id="408172"/>
    <lineage>
        <taxon>unclassified sequences</taxon>
        <taxon>metagenomes</taxon>
        <taxon>ecological metagenomes</taxon>
    </lineage>
</organism>
<feature type="non-terminal residue" evidence="1">
    <location>
        <position position="45"/>
    </location>
</feature>
<accession>A0A382W8H9</accession>
<reference evidence="1" key="1">
    <citation type="submission" date="2018-05" db="EMBL/GenBank/DDBJ databases">
        <authorList>
            <person name="Lanie J.A."/>
            <person name="Ng W.-L."/>
            <person name="Kazmierczak K.M."/>
            <person name="Andrzejewski T.M."/>
            <person name="Davidsen T.M."/>
            <person name="Wayne K.J."/>
            <person name="Tettelin H."/>
            <person name="Glass J.I."/>
            <person name="Rusch D."/>
            <person name="Podicherti R."/>
            <person name="Tsui H.-C.T."/>
            <person name="Winkler M.E."/>
        </authorList>
    </citation>
    <scope>NUCLEOTIDE SEQUENCE</scope>
</reference>
<gene>
    <name evidence="1" type="ORF">METZ01_LOCUS407499</name>
</gene>
<protein>
    <submittedName>
        <fullName evidence="1">Uncharacterized protein</fullName>
    </submittedName>
</protein>
<dbReference type="AlphaFoldDB" id="A0A382W8H9"/>
<name>A0A382W8H9_9ZZZZ</name>
<proteinExistence type="predicted"/>